<comment type="caution">
    <text evidence="4">The sequence shown here is derived from an EMBL/GenBank/DDBJ whole genome shotgun (WGS) entry which is preliminary data.</text>
</comment>
<dbReference type="PANTHER" id="PTHR46229">
    <property type="entry name" value="BOLA TRANSCRIPTION REGULATOR"/>
    <property type="match status" value="1"/>
</dbReference>
<evidence type="ECO:0000256" key="1">
    <source>
        <dbReference type="ARBA" id="ARBA00005578"/>
    </source>
</evidence>
<dbReference type="InterPro" id="IPR036065">
    <property type="entry name" value="BolA-like_sf"/>
</dbReference>
<dbReference type="EMBL" id="AMRG01000007">
    <property type="protein sequence ID" value="EKE83882.1"/>
    <property type="molecule type" value="Genomic_DNA"/>
</dbReference>
<dbReference type="SUPFAM" id="SSF82657">
    <property type="entry name" value="BolA-like"/>
    <property type="match status" value="1"/>
</dbReference>
<dbReference type="GO" id="GO:0006351">
    <property type="term" value="P:DNA-templated transcription"/>
    <property type="evidence" value="ECO:0007669"/>
    <property type="project" value="TreeGrafter"/>
</dbReference>
<dbReference type="RefSeq" id="WP_008488595.1">
    <property type="nucleotide sequence ID" value="NZ_AMRG01000007.1"/>
</dbReference>
<protein>
    <recommendedName>
        <fullName evidence="2">DNA-binding transcriptional regulator BolA</fullName>
    </recommendedName>
</protein>
<dbReference type="Proteomes" id="UP000014115">
    <property type="component" value="Unassembled WGS sequence"/>
</dbReference>
<dbReference type="OrthoDB" id="9801469at2"/>
<name>K2KBB8_9GAMM</name>
<dbReference type="AlphaFoldDB" id="K2KBB8"/>
<accession>K2KBB8</accession>
<dbReference type="eggNOG" id="COG0271">
    <property type="taxonomic scope" value="Bacteria"/>
</dbReference>
<keyword evidence="5" id="KW-1185">Reference proteome</keyword>
<comment type="similarity">
    <text evidence="1 3">Belongs to the BolA/IbaG family.</text>
</comment>
<organism evidence="4 5">
    <name type="scientific">Idiomarina xiamenensis 10-D-4</name>
    <dbReference type="NCBI Taxonomy" id="740709"/>
    <lineage>
        <taxon>Bacteria</taxon>
        <taxon>Pseudomonadati</taxon>
        <taxon>Pseudomonadota</taxon>
        <taxon>Gammaproteobacteria</taxon>
        <taxon>Alteromonadales</taxon>
        <taxon>Idiomarinaceae</taxon>
        <taxon>Idiomarina</taxon>
    </lineage>
</organism>
<dbReference type="PATRIC" id="fig|740709.3.peg.1432"/>
<dbReference type="FunFam" id="3.30.300.90:FF:000001">
    <property type="entry name" value="Transcriptional regulator BolA"/>
    <property type="match status" value="1"/>
</dbReference>
<reference evidence="4 5" key="1">
    <citation type="journal article" date="2012" name="J. Bacteriol.">
        <title>Genome Sequence of Idiomarina xiamenensis Type Strain 10-D-4.</title>
        <authorList>
            <person name="Lai Q."/>
            <person name="Wang L."/>
            <person name="Wang W."/>
            <person name="Shao Z."/>
        </authorList>
    </citation>
    <scope>NUCLEOTIDE SEQUENCE [LARGE SCALE GENOMIC DNA]</scope>
    <source>
        <strain evidence="4 5">10-D-4</strain>
    </source>
</reference>
<dbReference type="PIRSF" id="PIRSF003113">
    <property type="entry name" value="BolA"/>
    <property type="match status" value="1"/>
</dbReference>
<gene>
    <name evidence="4" type="ORF">A10D4_07041</name>
</gene>
<dbReference type="InterPro" id="IPR050961">
    <property type="entry name" value="BolA/IbaG_stress_morph_reg"/>
</dbReference>
<dbReference type="GO" id="GO:1990229">
    <property type="term" value="C:iron-sulfur cluster assembly complex"/>
    <property type="evidence" value="ECO:0007669"/>
    <property type="project" value="UniProtKB-ARBA"/>
</dbReference>
<sequence>MASIQLQIENKLRAAFQPTHLDVVNESHMHSHGSGAESHFKVVLVTSEFKGQRLINRHRAVNKILADELMNHIHALALHTYTEDEWCDLFDGARNSPACMGGSLRQRKTASGLR</sequence>
<evidence type="ECO:0000313" key="4">
    <source>
        <dbReference type="EMBL" id="EKE83882.1"/>
    </source>
</evidence>
<evidence type="ECO:0000256" key="2">
    <source>
        <dbReference type="ARBA" id="ARBA00074073"/>
    </source>
</evidence>
<dbReference type="GO" id="GO:0005829">
    <property type="term" value="C:cytosol"/>
    <property type="evidence" value="ECO:0007669"/>
    <property type="project" value="TreeGrafter"/>
</dbReference>
<evidence type="ECO:0000313" key="5">
    <source>
        <dbReference type="Proteomes" id="UP000014115"/>
    </source>
</evidence>
<evidence type="ECO:0000256" key="3">
    <source>
        <dbReference type="RuleBase" id="RU003860"/>
    </source>
</evidence>
<proteinExistence type="inferred from homology"/>
<dbReference type="Pfam" id="PF01722">
    <property type="entry name" value="BolA"/>
    <property type="match status" value="1"/>
</dbReference>
<dbReference type="PANTHER" id="PTHR46229:SF2">
    <property type="entry name" value="BOLA-LIKE PROTEIN 1"/>
    <property type="match status" value="1"/>
</dbReference>
<dbReference type="InterPro" id="IPR002634">
    <property type="entry name" value="BolA"/>
</dbReference>
<dbReference type="Gene3D" id="3.30.300.90">
    <property type="entry name" value="BolA-like"/>
    <property type="match status" value="1"/>
</dbReference>
<dbReference type="STRING" id="740709.A10D4_07041"/>